<dbReference type="InterPro" id="IPR000409">
    <property type="entry name" value="BEACH_dom"/>
</dbReference>
<reference evidence="3" key="1">
    <citation type="submission" date="2016-10" db="EMBL/GenBank/DDBJ databases">
        <authorList>
            <person name="Benchimol M."/>
            <person name="Almeida L.G."/>
            <person name="Vasconcelos A.T."/>
            <person name="Perreira-Neves A."/>
            <person name="Rosa I.A."/>
            <person name="Tasca T."/>
            <person name="Bogo M.R."/>
            <person name="de Souza W."/>
        </authorList>
    </citation>
    <scope>NUCLEOTIDE SEQUENCE [LARGE SCALE GENOMIC DNA]</scope>
    <source>
        <strain evidence="3">K</strain>
    </source>
</reference>
<dbReference type="InterPro" id="IPR036322">
    <property type="entry name" value="WD40_repeat_dom_sf"/>
</dbReference>
<dbReference type="Proteomes" id="UP000179807">
    <property type="component" value="Unassembled WGS sequence"/>
</dbReference>
<dbReference type="CDD" id="cd06071">
    <property type="entry name" value="Beach"/>
    <property type="match status" value="1"/>
</dbReference>
<dbReference type="SUPFAM" id="SSF50729">
    <property type="entry name" value="PH domain-like"/>
    <property type="match status" value="1"/>
</dbReference>
<accession>A0A1J4J0U9</accession>
<dbReference type="EMBL" id="MLAK01001437">
    <property type="protein sequence ID" value="OHS93042.1"/>
    <property type="molecule type" value="Genomic_DNA"/>
</dbReference>
<name>A0A1J4J0U9_9EUKA</name>
<dbReference type="InterPro" id="IPR031570">
    <property type="entry name" value="NBEA/BDCP_DUF4704"/>
</dbReference>
<gene>
    <name evidence="3" type="ORF">TRFO_12038</name>
</gene>
<dbReference type="PROSITE" id="PS51783">
    <property type="entry name" value="PH_BEACH"/>
    <property type="match status" value="1"/>
</dbReference>
<sequence length="2630" mass="307163">MDGGRLSIINDIRTSHDLKIISNSYENDLQYRYWFTFPSIDLNNYFPHQPNIDFSYATESNKYVSSNNSSNSGSSSNYKYNFGGFENFKFKKLEFKPSNATLNYIFQKENPTIQCKELYSKYCLYSYAAIYINITDNVKQEILIHLLLAFTRLTNVKFQKLINRAFADLFTDYLKEFTKFTFEIIFVPICEFFEKAIDDCLFSIFPELLQLLIKEYGFDLDSLTAQFTSLIQNILTVFSPTDETIASSIFKICNPYFQKLNDSALSLLCFLPQFLDEYQVDAFFTKFPFCFESFVDSDQPLFERPQKVTSFCKFDPIQSPSSLTHFYDKNLTFQNGLDAEFLIQCDDYNLMPFLRSDLLSKMTTVLQILDNGENYTRTFLTSFNELINLKIDSPSHFDYIAMYIYILLKIKPHSSLEIPIPMTLFDPSFEINEPLHILRMNAIHAFLNFDLKNLEILLRDSIKFPYLMTEISDIFCELTDVFVQKVSRKARFLRVFKEVGSAYQYEDINFKQTNSSNTTNEYQNDFNNELNNESNSDLKDELNENGEESLIDREIIEMPRISLLRFFTKIFKYDDVVISLMKDEITLQFFLSHLFEISLQPLMFDQMNLYISKYDVSEEFVSTVLQFFMQIIQLLPDDNGMKLLTNILSIFIKSSKSLQPFLILDNALCQVIDLLDSSDLSWQFLEEIFRLLTSESMEEFTITEKMYNSLENSLLRNSYNDEKVFEKLIQLLAGTFISNSDMVCEVKNFNVLNLLFKVFRDSSKIDIFSYSLKLCRYSYMNCVGCHKCGFDSLLIDYLHSYRIKLHPKINTVFLIIVEIMKVVSNPYIVQKIISLFTPFDSQFITPLHPLLIKNLQILFDDELNSPSHFISLIQSHHANIPMNLYNGFTFTCWIYIDLSTKAHILTLYSDNEPIITLKIDSLIYINGKSTFVQIPKRKWTFLAITLSNGNQLELYTDSVKIKEIEFSYNLKFKNNNFTAQIGGNESNSGRLGNFGFYQYFNHNVVKSIYLSGPRASDIENSFNPFYYADMHKIREFNLLSNIPETKTFSTILLQSFYVETFLPLFAQLDLQMKFDEGSNIINNFNAVDIANLLDSAFATGLYKEFDFSVLSHLLSNSSPKHLTFNLYKTFYSIYQKISNNIYADKQMKDAMFHFILANFDLWYPALNDEHIQILKFIKENKILTDLMKTLLILRVFYWYNPSEPHQIRGILDSDRPRDADLDVKLCRRTLLATFYDYEINDYQFSEIINHCMTIVDDNYQIYDLLDFLQHANVKHIRDESFRVIHFLFNNKDDTLVCLTISAIISIHKRLKFEGFTLADHLGQIFIHLAPRKFNGPVFLESCIGMLHDCPQLFEFCSYLSMCRKDTTLYQRIKPSNTFCSRESWALWSVINAMNTGGEEENEIFRFLIKCSHDKWIDIFDSIRISSFAFHLSFFEHRTKFLLELSQYVINNSSIIGQHSALIAISMIYFVILCRKSHQCSFSKHLYVLFQNSPFACNLRPRNSNQRKKVTITNFLNPYQLVNDEITKLQFSFGLKVDQNGEWADIELGIFSIFILLKFKITKFYSAAFVIAAYLLKSNSEAVKSWFEKMEISQKEREANFEYFEFFIQRLHNIGSPLPDRLETLIENIIVDYEKRDKNNKFFDVSKHYVNLVTFIKNFCDSSYINSKEFSIDQDSVNHVIDSSANYICSIQAEFEQNLRNWEKLWRNMIIIGGPWHFSQDKEPKWKRDFSNCSFYCPMKLKKNNHFDIHLQASLTREIGNATNAEIIVREFREKLEDEYKANAPHNLLSFSDEFDQTMNRSASVNEIMQSDTFVRSTSMPKIPPSNRPSLNSANSFVNSSNIANIIMIKRTISQMQNSIKCELIKATKDINATLSISSHSKIIRIVALKTGKIYDIKLSRIMEIFLRCRFHHHSAIEIFCIDGKSFFINFTENNPREIIDRIEKVRYLPNCSLIQMNYDFADFFERQQFTSKWTNGLISNFEYLMKLNIFSGRSFNDVSLYPFLPWVVTKFNMDNLDFNDLSLFRDLSKPIGAISENRIEELRERMQGMIEANEEEPYLYFAYVICPLAVFLFLIRMEPFTSLHIKMQSGKFDHGSRIFSSISDSYNSASSSLNNYRELPPDFYFCPETLINENGFDFGTNKHGVVDDVFLPKWVKDNNAYEFVYLMRKALESDFVSEHLNDWIDLVWGYKQRGEEAFKADNVYSSQLYDTIWTPENLHNQNRRAEIEATLCHVGQIPPQLFKEKHPQRNIIQITPVITKTCIWNFGVNKLPDNSPPEKYSTYTNSNNINSSNNVEVVISAYIKFISRDQLIFAFCSNEYTREILFSLKEETVKQVENIMTKQDFPEHVKHFADESCYILNSGKLEIKSMNNTLQEKVSLVSVFQQRSTNPIVKNSSSYSSLSSVLHSYQNQAHTKYYAFVVDDSTLLLNGPDLFTSIPFYGEKILCVDISSTFKSVVVGTSLNHIFICSLFEGIKINVLEIPEEYIIQKIHISPSWGFIVSYCEFNPNYHKPFNKNKTTNNENSVNNSTNDDNRHTNCLFVFNVNGRLIRKIKAPFQVTCWFGWESRQAFDYITFGTADGRIFATEIFYFELKESLYRSFSPIKAITYNEEAKVIAAVTENCQMIFLPH</sequence>
<evidence type="ECO:0000259" key="1">
    <source>
        <dbReference type="PROSITE" id="PS50197"/>
    </source>
</evidence>
<comment type="caution">
    <text evidence="3">The sequence shown here is derived from an EMBL/GenBank/DDBJ whole genome shotgun (WGS) entry which is preliminary data.</text>
</comment>
<organism evidence="3 4">
    <name type="scientific">Tritrichomonas foetus</name>
    <dbReference type="NCBI Taxonomy" id="1144522"/>
    <lineage>
        <taxon>Eukaryota</taxon>
        <taxon>Metamonada</taxon>
        <taxon>Parabasalia</taxon>
        <taxon>Tritrichomonadida</taxon>
        <taxon>Tritrichomonadidae</taxon>
        <taxon>Tritrichomonas</taxon>
    </lineage>
</organism>
<dbReference type="Pfam" id="PF15787">
    <property type="entry name" value="DUF4704"/>
    <property type="match status" value="1"/>
</dbReference>
<dbReference type="Gene3D" id="2.30.29.30">
    <property type="entry name" value="Pleckstrin-homology domain (PH domain)/Phosphotyrosine-binding domain (PTB)"/>
    <property type="match status" value="1"/>
</dbReference>
<dbReference type="SMART" id="SM01026">
    <property type="entry name" value="Beach"/>
    <property type="match status" value="1"/>
</dbReference>
<dbReference type="PANTHER" id="PTHR13743">
    <property type="entry name" value="BEIGE/BEACH-RELATED"/>
    <property type="match status" value="1"/>
</dbReference>
<dbReference type="Gene3D" id="2.60.120.200">
    <property type="match status" value="1"/>
</dbReference>
<dbReference type="PANTHER" id="PTHR13743:SF161">
    <property type="entry name" value="BEIGE_BEACH DOMAIN CONTAINING PROTEIN"/>
    <property type="match status" value="1"/>
</dbReference>
<evidence type="ECO:0000313" key="3">
    <source>
        <dbReference type="EMBL" id="OHS93042.1"/>
    </source>
</evidence>
<dbReference type="InterPro" id="IPR050865">
    <property type="entry name" value="BEACH_Domain"/>
</dbReference>
<dbReference type="Pfam" id="PF02138">
    <property type="entry name" value="Beach"/>
    <property type="match status" value="1"/>
</dbReference>
<proteinExistence type="predicted"/>
<dbReference type="RefSeq" id="XP_068346179.1">
    <property type="nucleotide sequence ID" value="XM_068496391.1"/>
</dbReference>
<dbReference type="VEuPathDB" id="TrichDB:TRFO_12038"/>
<dbReference type="InterPro" id="IPR011993">
    <property type="entry name" value="PH-like_dom_sf"/>
</dbReference>
<feature type="domain" description="BEACH" evidence="1">
    <location>
        <begin position="1958"/>
        <end position="2249"/>
    </location>
</feature>
<protein>
    <recommendedName>
        <fullName evidence="5">Beige/BEACH domain containing protein</fullName>
    </recommendedName>
</protein>
<dbReference type="GeneID" id="94831095"/>
<dbReference type="PROSITE" id="PS50197">
    <property type="entry name" value="BEACH"/>
    <property type="match status" value="1"/>
</dbReference>
<dbReference type="InterPro" id="IPR036372">
    <property type="entry name" value="BEACH_dom_sf"/>
</dbReference>
<dbReference type="Pfam" id="PF14844">
    <property type="entry name" value="PH_BEACH"/>
    <property type="match status" value="1"/>
</dbReference>
<evidence type="ECO:0008006" key="5">
    <source>
        <dbReference type="Google" id="ProtNLM"/>
    </source>
</evidence>
<dbReference type="SUPFAM" id="SSF81837">
    <property type="entry name" value="BEACH domain"/>
    <property type="match status" value="1"/>
</dbReference>
<keyword evidence="4" id="KW-1185">Reference proteome</keyword>
<dbReference type="Gene3D" id="1.10.1540.10">
    <property type="entry name" value="BEACH domain"/>
    <property type="match status" value="1"/>
</dbReference>
<evidence type="ECO:0000259" key="2">
    <source>
        <dbReference type="PROSITE" id="PS51783"/>
    </source>
</evidence>
<dbReference type="SUPFAM" id="SSF49899">
    <property type="entry name" value="Concanavalin A-like lectins/glucanases"/>
    <property type="match status" value="1"/>
</dbReference>
<dbReference type="InterPro" id="IPR023362">
    <property type="entry name" value="PH-BEACH_dom"/>
</dbReference>
<feature type="domain" description="BEACH-type PH" evidence="2">
    <location>
        <begin position="1850"/>
        <end position="1946"/>
    </location>
</feature>
<dbReference type="InterPro" id="IPR013320">
    <property type="entry name" value="ConA-like_dom_sf"/>
</dbReference>
<dbReference type="OrthoDB" id="26681at2759"/>
<dbReference type="SUPFAM" id="SSF50978">
    <property type="entry name" value="WD40 repeat-like"/>
    <property type="match status" value="1"/>
</dbReference>
<evidence type="ECO:0000313" key="4">
    <source>
        <dbReference type="Proteomes" id="UP000179807"/>
    </source>
</evidence>